<organism evidence="2 3">
    <name type="scientific">Bonamia ostreae</name>
    <dbReference type="NCBI Taxonomy" id="126728"/>
    <lineage>
        <taxon>Eukaryota</taxon>
        <taxon>Sar</taxon>
        <taxon>Rhizaria</taxon>
        <taxon>Endomyxa</taxon>
        <taxon>Ascetosporea</taxon>
        <taxon>Haplosporida</taxon>
        <taxon>Bonamia</taxon>
    </lineage>
</organism>
<feature type="region of interest" description="Disordered" evidence="1">
    <location>
        <begin position="47"/>
        <end position="78"/>
    </location>
</feature>
<reference evidence="2 3" key="1">
    <citation type="journal article" date="2024" name="BMC Biol.">
        <title>Comparative genomics of Ascetosporea gives new insight into the evolutionary basis for animal parasitism in Rhizaria.</title>
        <authorList>
            <person name="Hiltunen Thoren M."/>
            <person name="Onut-Brannstrom I."/>
            <person name="Alfjorden A."/>
            <person name="Peckova H."/>
            <person name="Swords F."/>
            <person name="Hooper C."/>
            <person name="Holzer A.S."/>
            <person name="Bass D."/>
            <person name="Burki F."/>
        </authorList>
    </citation>
    <scope>NUCLEOTIDE SEQUENCE [LARGE SCALE GENOMIC DNA]</scope>
    <source>
        <strain evidence="2">20-A016</strain>
    </source>
</reference>
<gene>
    <name evidence="2" type="ORF">MHBO_005251</name>
</gene>
<protein>
    <submittedName>
        <fullName evidence="2">Uncharacterized protein</fullName>
    </submittedName>
</protein>
<keyword evidence="3" id="KW-1185">Reference proteome</keyword>
<sequence>MPKGKGYSSKSNEEKIKAAVKSGKISKKQMDGLSEGLLLGIIKKGDAKGGIKEKRKKVGAEKGKRGRPKAGSKVKVVE</sequence>
<dbReference type="EMBL" id="JBDODL010007361">
    <property type="protein sequence ID" value="MES1923636.1"/>
    <property type="molecule type" value="Genomic_DNA"/>
</dbReference>
<feature type="compositionally biased region" description="Basic and acidic residues" evidence="1">
    <location>
        <begin position="47"/>
        <end position="63"/>
    </location>
</feature>
<proteinExistence type="predicted"/>
<name>A0ABV2AWD4_9EUKA</name>
<evidence type="ECO:0000256" key="1">
    <source>
        <dbReference type="SAM" id="MobiDB-lite"/>
    </source>
</evidence>
<accession>A0ABV2AWD4</accession>
<comment type="caution">
    <text evidence="2">The sequence shown here is derived from an EMBL/GenBank/DDBJ whole genome shotgun (WGS) entry which is preliminary data.</text>
</comment>
<dbReference type="Proteomes" id="UP001439008">
    <property type="component" value="Unassembled WGS sequence"/>
</dbReference>
<evidence type="ECO:0000313" key="3">
    <source>
        <dbReference type="Proteomes" id="UP001439008"/>
    </source>
</evidence>
<evidence type="ECO:0000313" key="2">
    <source>
        <dbReference type="EMBL" id="MES1923636.1"/>
    </source>
</evidence>